<dbReference type="CDD" id="cd12087">
    <property type="entry name" value="TM_EGFR-like"/>
    <property type="match status" value="1"/>
</dbReference>
<dbReference type="Pfam" id="PF24808">
    <property type="entry name" value="DUF7707"/>
    <property type="match status" value="1"/>
</dbReference>
<dbReference type="OrthoDB" id="2121879at2759"/>
<dbReference type="Proteomes" id="UP000070501">
    <property type="component" value="Unassembled WGS sequence"/>
</dbReference>
<feature type="region of interest" description="Disordered" evidence="1">
    <location>
        <begin position="281"/>
        <end position="310"/>
    </location>
</feature>
<name>A0A136JIW5_9PEZI</name>
<feature type="domain" description="DUF7707" evidence="3">
    <location>
        <begin position="10"/>
        <end position="108"/>
    </location>
</feature>
<feature type="compositionally biased region" description="Basic and acidic residues" evidence="1">
    <location>
        <begin position="194"/>
        <end position="205"/>
    </location>
</feature>
<protein>
    <recommendedName>
        <fullName evidence="3">DUF7707 domain-containing protein</fullName>
    </recommendedName>
</protein>
<dbReference type="InParanoid" id="A0A136JIW5"/>
<feature type="compositionally biased region" description="Basic and acidic residues" evidence="1">
    <location>
        <begin position="290"/>
        <end position="299"/>
    </location>
</feature>
<evidence type="ECO:0000256" key="2">
    <source>
        <dbReference type="SAM" id="Phobius"/>
    </source>
</evidence>
<dbReference type="STRING" id="196109.A0A136JIW5"/>
<evidence type="ECO:0000313" key="4">
    <source>
        <dbReference type="EMBL" id="KXJ97095.1"/>
    </source>
</evidence>
<dbReference type="EMBL" id="KQ964245">
    <property type="protein sequence ID" value="KXJ97095.1"/>
    <property type="molecule type" value="Genomic_DNA"/>
</dbReference>
<dbReference type="AlphaFoldDB" id="A0A136JIW5"/>
<feature type="region of interest" description="Disordered" evidence="1">
    <location>
        <begin position="190"/>
        <end position="262"/>
    </location>
</feature>
<keyword evidence="5" id="KW-1185">Reference proteome</keyword>
<keyword evidence="2" id="KW-0812">Transmembrane</keyword>
<reference evidence="5" key="1">
    <citation type="submission" date="2016-02" db="EMBL/GenBank/DDBJ databases">
        <title>Draft genome sequence of Microdochium bolleyi, a fungal endophyte of beachgrass.</title>
        <authorList>
            <consortium name="DOE Joint Genome Institute"/>
            <person name="David A.S."/>
            <person name="May G."/>
            <person name="Haridas S."/>
            <person name="Lim J."/>
            <person name="Wang M."/>
            <person name="Labutti K."/>
            <person name="Lipzen A."/>
            <person name="Barry K."/>
            <person name="Grigoriev I.V."/>
        </authorList>
    </citation>
    <scope>NUCLEOTIDE SEQUENCE [LARGE SCALE GENOMIC DNA]</scope>
    <source>
        <strain evidence="5">J235TASD1</strain>
    </source>
</reference>
<gene>
    <name evidence="4" type="ORF">Micbo1qcDRAFT_199829</name>
</gene>
<dbReference type="PANTHER" id="PTHR38118">
    <property type="entry name" value="ANCHORED CELL WALL PROTEIN 11-RELATED"/>
    <property type="match status" value="1"/>
</dbReference>
<evidence type="ECO:0000256" key="1">
    <source>
        <dbReference type="SAM" id="MobiDB-lite"/>
    </source>
</evidence>
<organism evidence="4 5">
    <name type="scientific">Microdochium bolleyi</name>
    <dbReference type="NCBI Taxonomy" id="196109"/>
    <lineage>
        <taxon>Eukaryota</taxon>
        <taxon>Fungi</taxon>
        <taxon>Dikarya</taxon>
        <taxon>Ascomycota</taxon>
        <taxon>Pezizomycotina</taxon>
        <taxon>Sordariomycetes</taxon>
        <taxon>Xylariomycetidae</taxon>
        <taxon>Xylariales</taxon>
        <taxon>Microdochiaceae</taxon>
        <taxon>Microdochium</taxon>
    </lineage>
</organism>
<sequence>MATLPNTWGLDANQVPISDRRRWCQDQMASCNIVCGAARDNANDCDYNTFAYRCQCASGKEPEMSRWTNTMPTYLCSHAAEVCINAAIDEAGRQRCRDNIQSKCSTRAPNPLDLIFDGTTTTGVMTSVVWTKPTASSTSQLAATASAPSVTTFAAESSMTRGPIIAGAVVGAVVFIIAVAGLFYWLGSRRRKRSSEEDQRRRERGSPQPSHPKPSESTLAGSDGFPEDTTMHKSNSRRASTIDKEVIGGSNGSSSGSAVDEKSDGFKTLITEKAQGHEMIRDLSATSPLDDDKYFDTAKYRMPPPPAKNP</sequence>
<proteinExistence type="predicted"/>
<evidence type="ECO:0000313" key="5">
    <source>
        <dbReference type="Proteomes" id="UP000070501"/>
    </source>
</evidence>
<accession>A0A136JIW5</accession>
<keyword evidence="2" id="KW-0472">Membrane</keyword>
<keyword evidence="2" id="KW-1133">Transmembrane helix</keyword>
<evidence type="ECO:0000259" key="3">
    <source>
        <dbReference type="Pfam" id="PF24808"/>
    </source>
</evidence>
<dbReference type="PANTHER" id="PTHR38118:SF2">
    <property type="entry name" value="CDP-ALCOHOL PHOSPHATIDYLTRANSFERASE PROTEIN"/>
    <property type="match status" value="1"/>
</dbReference>
<feature type="transmembrane region" description="Helical" evidence="2">
    <location>
        <begin position="164"/>
        <end position="186"/>
    </location>
</feature>
<dbReference type="InterPro" id="IPR056124">
    <property type="entry name" value="DUF7707"/>
</dbReference>